<accession>A0ACC3N0Z7</accession>
<dbReference type="EMBL" id="JAUTXU010000105">
    <property type="protein sequence ID" value="KAK3707903.1"/>
    <property type="molecule type" value="Genomic_DNA"/>
</dbReference>
<name>A0ACC3N0Z7_9PEZI</name>
<proteinExistence type="predicted"/>
<organism evidence="1 2">
    <name type="scientific">Vermiconidia calcicola</name>
    <dbReference type="NCBI Taxonomy" id="1690605"/>
    <lineage>
        <taxon>Eukaryota</taxon>
        <taxon>Fungi</taxon>
        <taxon>Dikarya</taxon>
        <taxon>Ascomycota</taxon>
        <taxon>Pezizomycotina</taxon>
        <taxon>Dothideomycetes</taxon>
        <taxon>Dothideomycetidae</taxon>
        <taxon>Mycosphaerellales</taxon>
        <taxon>Extremaceae</taxon>
        <taxon>Vermiconidia</taxon>
    </lineage>
</organism>
<evidence type="ECO:0000313" key="2">
    <source>
        <dbReference type="Proteomes" id="UP001281147"/>
    </source>
</evidence>
<comment type="caution">
    <text evidence="1">The sequence shown here is derived from an EMBL/GenBank/DDBJ whole genome shotgun (WGS) entry which is preliminary data.</text>
</comment>
<sequence length="3250" mass="364357">MLESLVANLLNRFLGMYVRNFDPKQLNVGIWSGDVKLRNLELKREALDQFHLPLNVVEGHISSLVLQIPWSNLRGKPVRINIEDVFLLAAPREDEHFDAEEEERREHAVKMEKLDSAELLKERNTEGMSAEEQQKQQGFAAALTTTIIDNVQISVKNVHIRYEDALSDPGHPFAAGLTLQELSAVSTDENWRPTFIQSASSTTHKLATLGSLAVYWDTDAKLLGTGTGKQVGAEEQGIDRNEILDKFRELIVKGDSPEVNKHQFILKPVSGRAGLEMDKTGKTDRAKMKARLLFNELGFVLDETQYRDLLMLVDLFHYFIRNQEYKKLQPKTKPKEDPKAWLQFAGHAVLDRIHERNRRWSWEYFAERRDDRKQYIALFKKKKKEEKLSADEAKDLDRLEHKLTYEDLRFWRSLARNQLRKENVGVKKQPPKQTWTSWAWGSGKKQQQEEAQQSDESQMTEQQRKELYKAIDFDEKKNIEESVDAPKEAIKLQVDMNLKTGSFTLRRDPHGKATDMLRLLFDDFSTEFLQRTDSTMLDLSLGGMRLYDGSTEGNLWEQMLKVKDAPTAPEGQRVQELGEDGKEVFTDAPESGDDKGSEDEDDQDPFFSMSFENNPLDGRADSALTVKLKAMEIVYNPNLIVQVTKFFKPPEQHMESIGALMETAGSTVEGLRQQTRAGLEYALQEHKTIDVQLDLQAPLIIVPDSVTKKSTICLILDAGHASVRSDLIDKKTIEDIQNKQKQQYTESDFKKLESLMYDKFLLKLEATQVLIGTTVDETKSQLDEKAASSARTNFHVVERINMDFTIETCIIPRSTDLTKFRVKGHLPVLHAVLSDAKYKALMKVVDFAVPKFDEPAQQNRPKSSSDAEKKKAAAKRKSVIPDDPGRPRAKSFQVSKEDRDLLADDEEEGEEQKKREREKESGPPVKSQEEKKSDVNPKQRNFEFRFTVDKLQGSLYRSDPDGKEADQLLVDLIAETFDLEFYQRAFDIAADVRLKTLTVEDHVEDSPAPEFRNLISSEDLYTKKQDDLLTIHFMKVNKDHPEFQSTYEGIATNLDVAVSTINLMVTRKTLLTLLDFVMVTFAGGDQQPPKDDQKKIEGADAEEEKEVEKKEEPDKIRVKAELRRIAVILNNDGIRLATLSMTSAQVSVLLMGSTMQVGARLGNLSLVDDINQGVAESSSLRQLVSIQGDELADFRYETHDPNSSDYPGHDTTIFLRSGSLKINFVTEPFRKIMEFGVKFGKMQAIFNAARQAAASQATKVQESASKMHFDVVIKTPIVAFPRMVITENPERDLVTAYLGEIYANNKFVPLEGPKEGGLTANKLSAGIHNIRLTSTFHYQNGKSEELEMIDKVNLDFNITQTEHRPGVERPDMEIEGSMSNINLRVTESQMKFAMELSRNIPQAFALESDEDAEEAAEEDLPDTVVQQADNVKPASDGVQAQQDQKPSSQSPELGSGEDTWTKLDLIFKIGAIGLELVHADLEEPVGDVEAASLSKFSLNETSVKLRMISDGALESELLIQSFTITDTRTKEKNKFRKIMSLINTDVKQQFMASVSISGGQDKHLIALLTIDSPRIVLALDYLFEVLNFVNAGLAQDASLVVEEESEDKSDDDDAASVSTQELVQRRDQAASDKEEKQEGGMQISYRVNVVDAQVILIANPAISNSEAIVLGTKQVLVSQQHAMTLQVEKVGMFLCRMDKFDDTRLRILDDFSIQTSLDMKSQGKDSSLTSIHVDIEPLVLRLSLRDIMLAMQIFNRASSMSGGKDKKMQDEGPKKIDQVKASKTQGKGAALSVKKTTGGKTQTGGAKTISTKKATAKKETEHQPQGSAVLKREEMKIEMGGIRVVLIGDLHELPILDWSVKKFAVDIRDWTGNMVADTSIDTFFNIYNFSKSAWEPLVEPWALGFHMAKETSPRDMLAVELYSRKSLEVTITSATIALASKSAQFLSSDEDVLSKPRGNDAPYRILNYTGFEANVWASAENGNDDEGQAAKLQDGEEAPWRFEDPTTTRETLSPEGQAGVIGVKLEGSGFDSVDRIPVNREGETLYNLKPRKDKVQHRMLVEVKLGTDNVKCITLRSPLLVENNTQIPVEIGVYSPEEGHLLKIEKVPPGEARPAPVGAAFMHSLVVRPDQGFGYTWSNERLFWKDLLKRPVRTLTCQGESDNKSPPFYFQMQSVFDKNNPLTSIYPYQRIRLSAPIEIQNLLPYDFKYRIYDKNTKKDWTNFLRKGGVSPVHVVELSHLLLMSIDMQDTPFKASEFSIINSTNEGDFRREKNVVVKDNNNLELRLKIHYYNVPDSGGAFKITVYSPYVILNRTGMELDIRSKAYFGATKSSAGTNTFADTERDAQKALPLMFSFPTDDRKNRALIKVGSSTWSPPVSFDAIGAAVDVKLPAESGRSEMHAGLIVEEGEGKYKLTKVVTITPRFLVKNKLSEEIQIREPGSSEAQTLTSGQLLPLRFLKQNTGQQLCLCFPGVNNSWSAPFDIANTGSVHVKIAKSGERQRLIRVEILMENAMIFMHLSMETKHWPFSIRNESSQEFLFWQANPNVDDDEEDRSSGWKPVRYRLPQRSIMPYAWDFPASKNKNLILSAGGKERHVKLAEIGNLIPMRIPPSQGQRGQKVIDLNVVADGPSQTLVLSDFKQSKSIYKQKAASSSASTTSGFEVKDQDDDITMKATVRFAGVGISLVNSQLRELVYVTWRDIELKYTDSQLYQSVALMVKWIQIDNQLYGGIFPLIAYPSVVPKTGKEMEAHPIFRTVVTRVKDDSYGVLYIKYFTFLMQQMTIEIDEDFIFALLDFTKVPGASWNEKQEEGALAPESLDIPEPMQEQSGQDIYFELLQLQPMQFDISFVRTERINAEDTGSSSSNPFMFAVNVLTMSVGNVNDAPIRYNALILENARVSVNALVSSIRSHYVQESLNQIHIVIGSADFLGNPVGLFNNISSGVADIFYEPYQGLVTDRPQDLGIGIAKGASSFVKKSVFGLSDSVSKFTGSISKGLAAASMDKEFQDQRRMSRSRNRPKHALYGITAGGNAFANSWASGIGGLARQPMQGAEKEGAAGFVKGVGKGLLGLATKPAVGAFDLASNMAEGVKNTTTVFDQEGLDRVRLARFIGMDGIVRPYSQREALGQFWLKTIDNGKYFNEHYIAHLELNSGSQGDKQQQGRGQQSEASMLVMITYNAIMLVRGKKLTSEWEVPLKDVQTISKERTGMSIILKGGTNGPFIPIADETSRNWLYKQVAIAVNAYNDKWNAKG</sequence>
<reference evidence="1" key="1">
    <citation type="submission" date="2023-07" db="EMBL/GenBank/DDBJ databases">
        <title>Black Yeasts Isolated from many extreme environments.</title>
        <authorList>
            <person name="Coleine C."/>
            <person name="Stajich J.E."/>
            <person name="Selbmann L."/>
        </authorList>
    </citation>
    <scope>NUCLEOTIDE SEQUENCE</scope>
    <source>
        <strain evidence="1">CCFEE 5714</strain>
    </source>
</reference>
<protein>
    <submittedName>
        <fullName evidence="1">Vacuolar protein sorting-associated protein 13</fullName>
    </submittedName>
</protein>
<gene>
    <name evidence="1" type="primary">VPS13_2</name>
    <name evidence="1" type="ORF">LTR37_011755</name>
</gene>
<evidence type="ECO:0000313" key="1">
    <source>
        <dbReference type="EMBL" id="KAK3707903.1"/>
    </source>
</evidence>
<dbReference type="Proteomes" id="UP001281147">
    <property type="component" value="Unassembled WGS sequence"/>
</dbReference>
<keyword evidence="2" id="KW-1185">Reference proteome</keyword>